<accession>A0ABN4TI19</accession>
<proteinExistence type="predicted"/>
<dbReference type="SUPFAM" id="SSF46785">
    <property type="entry name" value="Winged helix' DNA-binding domain"/>
    <property type="match status" value="1"/>
</dbReference>
<sequence>MSANLMTPSLNPAEYNMQDSIGYLLARAKSALTHEVEQEVSALDITHVQAVCLMMLGTGRASTVTDLGREMGTDMGSVTRLLGRMEKRGLIERQRSTSDRRVVELSLTEQGRAMMVHLPAIFIRVVERRLRGFSPDEITCLRTMLTRVIDNNSG</sequence>
<dbReference type="InterPro" id="IPR023187">
    <property type="entry name" value="Tscrpt_reg_MarR-type_CS"/>
</dbReference>
<keyword evidence="3" id="KW-0804">Transcription</keyword>
<dbReference type="RefSeq" id="WP_071013785.1">
    <property type="nucleotide sequence ID" value="NZ_CP017754.1"/>
</dbReference>
<evidence type="ECO:0000259" key="4">
    <source>
        <dbReference type="PROSITE" id="PS50995"/>
    </source>
</evidence>
<dbReference type="InterPro" id="IPR039422">
    <property type="entry name" value="MarR/SlyA-like"/>
</dbReference>
<dbReference type="PROSITE" id="PS01117">
    <property type="entry name" value="HTH_MARR_1"/>
    <property type="match status" value="1"/>
</dbReference>
<dbReference type="PANTHER" id="PTHR33164">
    <property type="entry name" value="TRANSCRIPTIONAL REGULATOR, MARR FAMILY"/>
    <property type="match status" value="1"/>
</dbReference>
<dbReference type="InterPro" id="IPR000835">
    <property type="entry name" value="HTH_MarR-typ"/>
</dbReference>
<evidence type="ECO:0000256" key="2">
    <source>
        <dbReference type="ARBA" id="ARBA00023125"/>
    </source>
</evidence>
<gene>
    <name evidence="5" type="ORF">BKK80_14425</name>
</gene>
<dbReference type="PANTHER" id="PTHR33164:SF43">
    <property type="entry name" value="HTH-TYPE TRANSCRIPTIONAL REPRESSOR YETL"/>
    <property type="match status" value="1"/>
</dbReference>
<organism evidence="5 6">
    <name type="scientific">Cupriavidus malaysiensis</name>
    <dbReference type="NCBI Taxonomy" id="367825"/>
    <lineage>
        <taxon>Bacteria</taxon>
        <taxon>Pseudomonadati</taxon>
        <taxon>Pseudomonadota</taxon>
        <taxon>Betaproteobacteria</taxon>
        <taxon>Burkholderiales</taxon>
        <taxon>Burkholderiaceae</taxon>
        <taxon>Cupriavidus</taxon>
    </lineage>
</organism>
<keyword evidence="1" id="KW-0805">Transcription regulation</keyword>
<dbReference type="SMART" id="SM00347">
    <property type="entry name" value="HTH_MARR"/>
    <property type="match status" value="1"/>
</dbReference>
<feature type="domain" description="HTH marR-type" evidence="4">
    <location>
        <begin position="18"/>
        <end position="150"/>
    </location>
</feature>
<dbReference type="InterPro" id="IPR036390">
    <property type="entry name" value="WH_DNA-bd_sf"/>
</dbReference>
<protein>
    <submittedName>
        <fullName evidence="5">MarR family transcriptional regulator</fullName>
    </submittedName>
</protein>
<dbReference type="PROSITE" id="PS50995">
    <property type="entry name" value="HTH_MARR_2"/>
    <property type="match status" value="1"/>
</dbReference>
<dbReference type="EMBL" id="CP017754">
    <property type="protein sequence ID" value="AOZ06883.1"/>
    <property type="molecule type" value="Genomic_DNA"/>
</dbReference>
<dbReference type="InterPro" id="IPR036388">
    <property type="entry name" value="WH-like_DNA-bd_sf"/>
</dbReference>
<dbReference type="Pfam" id="PF01047">
    <property type="entry name" value="MarR"/>
    <property type="match status" value="1"/>
</dbReference>
<evidence type="ECO:0000313" key="5">
    <source>
        <dbReference type="EMBL" id="AOZ06883.1"/>
    </source>
</evidence>
<reference evidence="5 6" key="1">
    <citation type="submission" date="2016-10" db="EMBL/GenBank/DDBJ databases">
        <title>Complete genome sequences of three Cupriavidus strains isolated from various Malaysian environments.</title>
        <authorList>
            <person name="Abdullah A.A.-A."/>
            <person name="Shafie N.A.H."/>
            <person name="Lau N.S."/>
        </authorList>
    </citation>
    <scope>NUCLEOTIDE SEQUENCE [LARGE SCALE GENOMIC DNA]</scope>
    <source>
        <strain evidence="5 6">USMAA1020</strain>
    </source>
</reference>
<dbReference type="PRINTS" id="PR00598">
    <property type="entry name" value="HTHMARR"/>
</dbReference>
<name>A0ABN4TI19_9BURK</name>
<dbReference type="Proteomes" id="UP000177515">
    <property type="component" value="Chromosome 1"/>
</dbReference>
<evidence type="ECO:0000256" key="3">
    <source>
        <dbReference type="ARBA" id="ARBA00023163"/>
    </source>
</evidence>
<dbReference type="Gene3D" id="1.10.10.10">
    <property type="entry name" value="Winged helix-like DNA-binding domain superfamily/Winged helix DNA-binding domain"/>
    <property type="match status" value="1"/>
</dbReference>
<evidence type="ECO:0000256" key="1">
    <source>
        <dbReference type="ARBA" id="ARBA00023015"/>
    </source>
</evidence>
<evidence type="ECO:0000313" key="6">
    <source>
        <dbReference type="Proteomes" id="UP000177515"/>
    </source>
</evidence>
<keyword evidence="6" id="KW-1185">Reference proteome</keyword>
<keyword evidence="2" id="KW-0238">DNA-binding</keyword>